<gene>
    <name evidence="1" type="ORF">SDRG_02845</name>
</gene>
<dbReference type="OrthoDB" id="79115at2759"/>
<dbReference type="AlphaFoldDB" id="T0S507"/>
<sequence>MDMERCQYTYKTCPHPRSKKKNGQLHSFCEFHRTKANAIQKVYAARKRLRDAAESCPLHRAPVSPIFDLDDLEFLREWLDDHDGDDTRGTCDELSWDDVVTLLDSI</sequence>
<protein>
    <submittedName>
        <fullName evidence="1">Uncharacterized protein</fullName>
    </submittedName>
</protein>
<dbReference type="OMA" id="KTCPHPR"/>
<evidence type="ECO:0000313" key="2">
    <source>
        <dbReference type="Proteomes" id="UP000030762"/>
    </source>
</evidence>
<dbReference type="GeneID" id="19943572"/>
<dbReference type="Proteomes" id="UP000030762">
    <property type="component" value="Unassembled WGS sequence"/>
</dbReference>
<dbReference type="RefSeq" id="XP_008606672.1">
    <property type="nucleotide sequence ID" value="XM_008608450.1"/>
</dbReference>
<organism evidence="1 2">
    <name type="scientific">Saprolegnia diclina (strain VS20)</name>
    <dbReference type="NCBI Taxonomy" id="1156394"/>
    <lineage>
        <taxon>Eukaryota</taxon>
        <taxon>Sar</taxon>
        <taxon>Stramenopiles</taxon>
        <taxon>Oomycota</taxon>
        <taxon>Saprolegniomycetes</taxon>
        <taxon>Saprolegniales</taxon>
        <taxon>Saprolegniaceae</taxon>
        <taxon>Saprolegnia</taxon>
    </lineage>
</organism>
<dbReference type="eggNOG" id="ENOG502SZPV">
    <property type="taxonomic scope" value="Eukaryota"/>
</dbReference>
<keyword evidence="2" id="KW-1185">Reference proteome</keyword>
<reference evidence="1 2" key="1">
    <citation type="submission" date="2012-04" db="EMBL/GenBank/DDBJ databases">
        <title>The Genome Sequence of Saprolegnia declina VS20.</title>
        <authorList>
            <consortium name="The Broad Institute Genome Sequencing Platform"/>
            <person name="Russ C."/>
            <person name="Nusbaum C."/>
            <person name="Tyler B."/>
            <person name="van West P."/>
            <person name="Dieguez-Uribeondo J."/>
            <person name="de Bruijn I."/>
            <person name="Tripathy S."/>
            <person name="Jiang R."/>
            <person name="Young S.K."/>
            <person name="Zeng Q."/>
            <person name="Gargeya S."/>
            <person name="Fitzgerald M."/>
            <person name="Haas B."/>
            <person name="Abouelleil A."/>
            <person name="Alvarado L."/>
            <person name="Arachchi H.M."/>
            <person name="Berlin A."/>
            <person name="Chapman S.B."/>
            <person name="Goldberg J."/>
            <person name="Griggs A."/>
            <person name="Gujja S."/>
            <person name="Hansen M."/>
            <person name="Howarth C."/>
            <person name="Imamovic A."/>
            <person name="Larimer J."/>
            <person name="McCowen C."/>
            <person name="Montmayeur A."/>
            <person name="Murphy C."/>
            <person name="Neiman D."/>
            <person name="Pearson M."/>
            <person name="Priest M."/>
            <person name="Roberts A."/>
            <person name="Saif S."/>
            <person name="Shea T."/>
            <person name="Sisk P."/>
            <person name="Sykes S."/>
            <person name="Wortman J."/>
            <person name="Nusbaum C."/>
            <person name="Birren B."/>
        </authorList>
    </citation>
    <scope>NUCLEOTIDE SEQUENCE [LARGE SCALE GENOMIC DNA]</scope>
    <source>
        <strain evidence="1 2">VS20</strain>
    </source>
</reference>
<dbReference type="VEuPathDB" id="FungiDB:SDRG_02845"/>
<accession>T0S507</accession>
<dbReference type="EMBL" id="JH767137">
    <property type="protein sequence ID" value="EQC40198.1"/>
    <property type="molecule type" value="Genomic_DNA"/>
</dbReference>
<proteinExistence type="predicted"/>
<name>T0S507_SAPDV</name>
<evidence type="ECO:0000313" key="1">
    <source>
        <dbReference type="EMBL" id="EQC40198.1"/>
    </source>
</evidence>
<dbReference type="InParanoid" id="T0S507"/>